<name>A0ABQ2QL57_9GAMM</name>
<evidence type="ECO:0000313" key="1">
    <source>
        <dbReference type="EMBL" id="GGP83590.1"/>
    </source>
</evidence>
<comment type="caution">
    <text evidence="1">The sequence shown here is derived from an EMBL/GenBank/DDBJ whole genome shotgun (WGS) entry which is preliminary data.</text>
</comment>
<sequence>MTSIFSYSGVTCSTSAVLAITIGELNAAITAKAIGVWDNPIDFFVNIGPQIVILRSGKSSE</sequence>
<proteinExistence type="predicted"/>
<dbReference type="Proteomes" id="UP000654004">
    <property type="component" value="Unassembled WGS sequence"/>
</dbReference>
<gene>
    <name evidence="1" type="ORF">GCM10009410_16060</name>
</gene>
<keyword evidence="2" id="KW-1185">Reference proteome</keyword>
<reference evidence="2" key="1">
    <citation type="journal article" date="2019" name="Int. J. Syst. Evol. Microbiol.">
        <title>The Global Catalogue of Microorganisms (GCM) 10K type strain sequencing project: providing services to taxonomists for standard genome sequencing and annotation.</title>
        <authorList>
            <consortium name="The Broad Institute Genomics Platform"/>
            <consortium name="The Broad Institute Genome Sequencing Center for Infectious Disease"/>
            <person name="Wu L."/>
            <person name="Ma J."/>
        </authorList>
    </citation>
    <scope>NUCLEOTIDE SEQUENCE [LARGE SCALE GENOMIC DNA]</scope>
    <source>
        <strain evidence="2">JCM 32305</strain>
    </source>
</reference>
<accession>A0ABQ2QL57</accession>
<organism evidence="1 2">
    <name type="scientific">Shewanella ulleungensis</name>
    <dbReference type="NCBI Taxonomy" id="2282699"/>
    <lineage>
        <taxon>Bacteria</taxon>
        <taxon>Pseudomonadati</taxon>
        <taxon>Pseudomonadota</taxon>
        <taxon>Gammaproteobacteria</taxon>
        <taxon>Alteromonadales</taxon>
        <taxon>Shewanellaceae</taxon>
        <taxon>Shewanella</taxon>
    </lineage>
</organism>
<protein>
    <submittedName>
        <fullName evidence="1">Uncharacterized protein</fullName>
    </submittedName>
</protein>
<dbReference type="EMBL" id="BMQW01000003">
    <property type="protein sequence ID" value="GGP83590.1"/>
    <property type="molecule type" value="Genomic_DNA"/>
</dbReference>
<evidence type="ECO:0000313" key="2">
    <source>
        <dbReference type="Proteomes" id="UP000654004"/>
    </source>
</evidence>